<sequence length="253" mass="27888">MSLFGNLKSDGLEESQDRLGGGFQPLDTDIYDVTIKAFYAGKSAGGAHNVSIIGTLPDGKEYRETVYITNKNGENFFLNKQDKSKKVPLPGFTIIDDICLIVTGKPLAEVDFEEKTLNLWDFEAKKELPKAVMCATEIHGQVVKLGIWKKLEDVNKKNDQTGEYEPTGESKETNSIDKVYHPEQLLTVAEARAGKDVAEFHDKWLEKNKGQVRDERENKGAAQSGVKSGPPKADQPAAGGTDSPRKSLFANKK</sequence>
<organism evidence="2 3">
    <name type="scientific">Pseudomonas phage Zuri</name>
    <dbReference type="NCBI Taxonomy" id="2604899"/>
    <lineage>
        <taxon>Viruses</taxon>
        <taxon>Duplodnaviria</taxon>
        <taxon>Heunggongvirae</taxon>
        <taxon>Uroviricota</taxon>
        <taxon>Caudoviricetes</taxon>
        <taxon>Schitoviridae</taxon>
        <taxon>Zurivirus</taxon>
        <taxon>Zurivirus zuri</taxon>
    </lineage>
</organism>
<dbReference type="EMBL" id="MK863032">
    <property type="protein sequence ID" value="QEM41164.1"/>
    <property type="molecule type" value="Genomic_DNA"/>
</dbReference>
<accession>A0A5C1K6Y4</accession>
<feature type="region of interest" description="Disordered" evidence="1">
    <location>
        <begin position="206"/>
        <end position="253"/>
    </location>
</feature>
<keyword evidence="3" id="KW-1185">Reference proteome</keyword>
<evidence type="ECO:0000313" key="3">
    <source>
        <dbReference type="Proteomes" id="UP000322075"/>
    </source>
</evidence>
<evidence type="ECO:0000256" key="1">
    <source>
        <dbReference type="SAM" id="MobiDB-lite"/>
    </source>
</evidence>
<evidence type="ECO:0000313" key="2">
    <source>
        <dbReference type="EMBL" id="QEM41164.1"/>
    </source>
</evidence>
<proteinExistence type="predicted"/>
<feature type="region of interest" description="Disordered" evidence="1">
    <location>
        <begin position="158"/>
        <end position="177"/>
    </location>
</feature>
<dbReference type="Proteomes" id="UP000322075">
    <property type="component" value="Segment"/>
</dbReference>
<gene>
    <name evidence="2" type="ORF">Zuri_67</name>
</gene>
<feature type="compositionally biased region" description="Basic and acidic residues" evidence="1">
    <location>
        <begin position="206"/>
        <end position="219"/>
    </location>
</feature>
<reference evidence="2" key="1">
    <citation type="submission" date="2019-04" db="EMBL/GenBank/DDBJ databases">
        <authorList>
            <person name="Assadpour T."/>
            <person name="Ahmed J."/>
            <person name="Anderson S."/>
            <person name="Espinosa K."/>
            <person name="Gadsden T."/>
            <person name="Graham A."/>
            <person name="Hajjar W."/>
            <person name="Howard T."/>
            <person name="Lacafta O."/>
            <person name="Matney K."/>
            <person name="Matsen K."/>
            <person name="Osu J."/>
            <person name="Rupe E."/>
            <person name="Sang H."/>
            <person name="Wadi S."/>
            <person name="McNeal J."/>
            <person name="Temple L."/>
        </authorList>
    </citation>
    <scope>NUCLEOTIDE SEQUENCE [LARGE SCALE GENOMIC DNA]</scope>
</reference>
<feature type="compositionally biased region" description="Basic and acidic residues" evidence="1">
    <location>
        <begin position="168"/>
        <end position="177"/>
    </location>
</feature>
<protein>
    <submittedName>
        <fullName evidence="2">DNA repair protein</fullName>
    </submittedName>
</protein>
<name>A0A5C1K6Y4_9CAUD</name>